<gene>
    <name evidence="1" type="ORF">MSAR_45150</name>
</gene>
<protein>
    <submittedName>
        <fullName evidence="1">Uncharacterized protein</fullName>
    </submittedName>
</protein>
<sequence length="147" mass="14507">MGKAGCSLGPVVAVEVGVVLEVAVGVGLYVGVGMYVGVVIVFCTGGGAAGGGGATVVEGPALVEGAALVADGGAFSQGAGDGSTTGTREFVCTGDRGMSSGGVGVYRSVAITRPRTARVKIVITIPRRDMRSFNFSSVVIHSTGARR</sequence>
<reference evidence="1 2" key="1">
    <citation type="journal article" date="2019" name="Emerg. Microbes Infect.">
        <title>Comprehensive subspecies identification of 175 nontuberculous mycobacteria species based on 7547 genomic profiles.</title>
        <authorList>
            <person name="Matsumoto Y."/>
            <person name="Kinjo T."/>
            <person name="Motooka D."/>
            <person name="Nabeya D."/>
            <person name="Jung N."/>
            <person name="Uechi K."/>
            <person name="Horii T."/>
            <person name="Iida T."/>
            <person name="Fujita J."/>
            <person name="Nakamura S."/>
        </authorList>
    </citation>
    <scope>NUCLEOTIDE SEQUENCE [LARGE SCALE GENOMIC DNA]</scope>
    <source>
        <strain evidence="1 2">JCM 30395</strain>
    </source>
</reference>
<dbReference type="AlphaFoldDB" id="A0A7I7SYW1"/>
<evidence type="ECO:0000313" key="2">
    <source>
        <dbReference type="Proteomes" id="UP000466445"/>
    </source>
</evidence>
<dbReference type="RefSeq" id="WP_163700550.1">
    <property type="nucleotide sequence ID" value="NZ_AP022595.1"/>
</dbReference>
<name>A0A7I7SYW1_9MYCO</name>
<dbReference type="KEGG" id="msar:MSAR_45150"/>
<dbReference type="Proteomes" id="UP000466445">
    <property type="component" value="Chromosome"/>
</dbReference>
<keyword evidence="2" id="KW-1185">Reference proteome</keyword>
<accession>A0A7I7SYW1</accession>
<evidence type="ECO:0000313" key="1">
    <source>
        <dbReference type="EMBL" id="BBY61379.1"/>
    </source>
</evidence>
<dbReference type="EMBL" id="AP022595">
    <property type="protein sequence ID" value="BBY61379.1"/>
    <property type="molecule type" value="Genomic_DNA"/>
</dbReference>
<organism evidence="1 2">
    <name type="scientific">Mycolicibacterium sarraceniae</name>
    <dbReference type="NCBI Taxonomy" id="1534348"/>
    <lineage>
        <taxon>Bacteria</taxon>
        <taxon>Bacillati</taxon>
        <taxon>Actinomycetota</taxon>
        <taxon>Actinomycetes</taxon>
        <taxon>Mycobacteriales</taxon>
        <taxon>Mycobacteriaceae</taxon>
        <taxon>Mycolicibacterium</taxon>
    </lineage>
</organism>
<proteinExistence type="predicted"/>